<protein>
    <submittedName>
        <fullName evidence="1">Uncharacterized protein</fullName>
    </submittedName>
</protein>
<name>F9CXS1_9ARCH</name>
<evidence type="ECO:0000313" key="1">
    <source>
        <dbReference type="EMBL" id="EGP94037.1"/>
    </source>
</evidence>
<dbReference type="EMBL" id="AFPU01000001">
    <property type="protein sequence ID" value="EGP94037.1"/>
    <property type="molecule type" value="Genomic_DNA"/>
</dbReference>
<gene>
    <name evidence="1" type="ORF">MY1_1279</name>
</gene>
<dbReference type="RefSeq" id="WP_007550936.1">
    <property type="nucleotide sequence ID" value="NZ_AFPU01000001.1"/>
</dbReference>
<evidence type="ECO:0000313" key="2">
    <source>
        <dbReference type="Proteomes" id="UP000004440"/>
    </source>
</evidence>
<sequence length="113" mass="13713">MLYHWIEWDMWDKRTRRYAILEKEIIFEKNKKNDSILILQAKSSMINSMKKDIERWEQNNGIYPKETLWKPEIKIFDEVTSRSKIFELIGNNGQHISFGHTIFEMKFSVKLSE</sequence>
<dbReference type="AlphaFoldDB" id="F9CXS1"/>
<comment type="caution">
    <text evidence="1">The sequence shown here is derived from an EMBL/GenBank/DDBJ whole genome shotgun (WGS) entry which is preliminary data.</text>
</comment>
<reference evidence="1 2" key="1">
    <citation type="journal article" date="2011" name="J. Bacteriol.">
        <title>Genome Sequence of an Ammonia-Oxidizing Soil Archaeon, "Candidatus Nitrosoarchaeum koreensis" MY1.</title>
        <authorList>
            <person name="Kim B.K."/>
            <person name="Jung M.Y."/>
            <person name="Yu D.S."/>
            <person name="Park S.J."/>
            <person name="Oh T.K."/>
            <person name="Rhee S.K."/>
            <person name="Kim J.F."/>
        </authorList>
    </citation>
    <scope>NUCLEOTIDE SEQUENCE [LARGE SCALE GENOMIC DNA]</scope>
    <source>
        <strain evidence="1 2">MY1</strain>
    </source>
</reference>
<dbReference type="Proteomes" id="UP000004440">
    <property type="component" value="Unassembled WGS sequence"/>
</dbReference>
<organism evidence="1 2">
    <name type="scientific">Nitrosarchaeum koreense MY1</name>
    <dbReference type="NCBI Taxonomy" id="1001994"/>
    <lineage>
        <taxon>Archaea</taxon>
        <taxon>Nitrososphaerota</taxon>
        <taxon>Nitrososphaeria</taxon>
        <taxon>Nitrosopumilales</taxon>
        <taxon>Nitrosopumilaceae</taxon>
        <taxon>Nitrosarchaeum</taxon>
    </lineage>
</organism>
<accession>F9CXS1</accession>
<proteinExistence type="predicted"/>
<keyword evidence="2" id="KW-1185">Reference proteome</keyword>